<feature type="transmembrane region" description="Helical" evidence="6">
    <location>
        <begin position="231"/>
        <end position="259"/>
    </location>
</feature>
<dbReference type="GO" id="GO:0005886">
    <property type="term" value="C:plasma membrane"/>
    <property type="evidence" value="ECO:0007669"/>
    <property type="project" value="UniProtKB-SubCell"/>
</dbReference>
<feature type="transmembrane region" description="Helical" evidence="6">
    <location>
        <begin position="41"/>
        <end position="61"/>
    </location>
</feature>
<feature type="transmembrane region" description="Helical" evidence="6">
    <location>
        <begin position="82"/>
        <end position="101"/>
    </location>
</feature>
<sequence length="477" mass="49746">MRRAAVAYTALGMLQRGLALLLLPFLARAMSVEQFGTASLLLVGNLLLVVVFGAGTDQAVLHATARESEDPSRRGVLRAARIWLLCVVPSGALVLAALVWFTNPSFLGVDGRLWAIEVAAAGLGAFAIAYAAPRLRVQRRIQAYAVLTGVTVVATVGSRILLVVGLHLGPTGWALSDLITACVTIFTAAAILGRRDLTEARATVRSLARFALPLLPSALSLWAMTSLNRPLAALVLSLEAVGLLSAAASAAGAAILLCVELNRALQPEYAREGFPAPMPNSAAAMRIQLWAGVVAAVLTCLLTPLFVQVVLPAPFASIMPTLAILSLSTVAWTLWAIANNITILTARNTRWSWLGTFSGAAVLAAGTLPLGSALGIEGVAIASVAAYGTMAAVALVTLRALRLDVSLPKGGLNITWAVPAGLALSLAVLPLVFRAHFPLWIAATGAAVLICIFQGLQLRHDRADPEGSRIACPNSKP</sequence>
<dbReference type="AlphaFoldDB" id="A0A3S4VIQ7"/>
<feature type="transmembrane region" description="Helical" evidence="6">
    <location>
        <begin position="317"/>
        <end position="339"/>
    </location>
</feature>
<feature type="transmembrane region" description="Helical" evidence="6">
    <location>
        <begin position="289"/>
        <end position="311"/>
    </location>
</feature>
<gene>
    <name evidence="7" type="ORF">NCTC10437_01401</name>
</gene>
<evidence type="ECO:0000313" key="7">
    <source>
        <dbReference type="EMBL" id="VEG52322.1"/>
    </source>
</evidence>
<evidence type="ECO:0000256" key="2">
    <source>
        <dbReference type="ARBA" id="ARBA00022475"/>
    </source>
</evidence>
<dbReference type="OrthoDB" id="4641783at2"/>
<protein>
    <submittedName>
        <fullName evidence="7">Polysaccharide biosynthesis protein</fullName>
    </submittedName>
</protein>
<proteinExistence type="predicted"/>
<dbReference type="InterPro" id="IPR050833">
    <property type="entry name" value="Poly_Biosynth_Transport"/>
</dbReference>
<name>A0A3S4VIQ7_MYCAU</name>
<accession>A0A3S4VIQ7</accession>
<feature type="transmembrane region" description="Helical" evidence="6">
    <location>
        <begin position="206"/>
        <end position="225"/>
    </location>
</feature>
<keyword evidence="3 6" id="KW-0812">Transmembrane</keyword>
<dbReference type="PANTHER" id="PTHR30250:SF11">
    <property type="entry name" value="O-ANTIGEN TRANSPORTER-RELATED"/>
    <property type="match status" value="1"/>
</dbReference>
<evidence type="ECO:0000256" key="4">
    <source>
        <dbReference type="ARBA" id="ARBA00022989"/>
    </source>
</evidence>
<keyword evidence="8" id="KW-1185">Reference proteome</keyword>
<dbReference type="InterPro" id="IPR002797">
    <property type="entry name" value="Polysacc_synth"/>
</dbReference>
<evidence type="ECO:0000313" key="8">
    <source>
        <dbReference type="Proteomes" id="UP000279306"/>
    </source>
</evidence>
<evidence type="ECO:0000256" key="5">
    <source>
        <dbReference type="ARBA" id="ARBA00023136"/>
    </source>
</evidence>
<feature type="transmembrane region" description="Helical" evidence="6">
    <location>
        <begin position="351"/>
        <end position="374"/>
    </location>
</feature>
<organism evidence="7 8">
    <name type="scientific">Mycolicibacterium aurum</name>
    <name type="common">Mycobacterium aurum</name>
    <dbReference type="NCBI Taxonomy" id="1791"/>
    <lineage>
        <taxon>Bacteria</taxon>
        <taxon>Bacillati</taxon>
        <taxon>Actinomycetota</taxon>
        <taxon>Actinomycetes</taxon>
        <taxon>Mycobacteriales</taxon>
        <taxon>Mycobacteriaceae</taxon>
        <taxon>Mycolicibacterium</taxon>
    </lineage>
</organism>
<dbReference type="KEGG" id="mauu:NCTC10437_01401"/>
<keyword evidence="2" id="KW-1003">Cell membrane</keyword>
<dbReference type="Pfam" id="PF01943">
    <property type="entry name" value="Polysacc_synt"/>
    <property type="match status" value="1"/>
</dbReference>
<keyword evidence="4 6" id="KW-1133">Transmembrane helix</keyword>
<feature type="transmembrane region" description="Helical" evidence="6">
    <location>
        <begin position="173"/>
        <end position="194"/>
    </location>
</feature>
<feature type="transmembrane region" description="Helical" evidence="6">
    <location>
        <begin position="144"/>
        <end position="167"/>
    </location>
</feature>
<reference evidence="7 8" key="1">
    <citation type="submission" date="2018-12" db="EMBL/GenBank/DDBJ databases">
        <authorList>
            <consortium name="Pathogen Informatics"/>
        </authorList>
    </citation>
    <scope>NUCLEOTIDE SEQUENCE [LARGE SCALE GENOMIC DNA]</scope>
    <source>
        <strain evidence="7 8">NCTC10437</strain>
    </source>
</reference>
<dbReference type="PANTHER" id="PTHR30250">
    <property type="entry name" value="PST FAMILY PREDICTED COLANIC ACID TRANSPORTER"/>
    <property type="match status" value="1"/>
</dbReference>
<evidence type="ECO:0000256" key="3">
    <source>
        <dbReference type="ARBA" id="ARBA00022692"/>
    </source>
</evidence>
<feature type="transmembrane region" description="Helical" evidence="6">
    <location>
        <begin position="113"/>
        <end position="132"/>
    </location>
</feature>
<keyword evidence="5 6" id="KW-0472">Membrane</keyword>
<evidence type="ECO:0000256" key="6">
    <source>
        <dbReference type="SAM" id="Phobius"/>
    </source>
</evidence>
<dbReference type="EMBL" id="LR134356">
    <property type="protein sequence ID" value="VEG52322.1"/>
    <property type="molecule type" value="Genomic_DNA"/>
</dbReference>
<dbReference type="RefSeq" id="WP_048630294.1">
    <property type="nucleotide sequence ID" value="NZ_CVQQ01000001.1"/>
</dbReference>
<feature type="transmembrane region" description="Helical" evidence="6">
    <location>
        <begin position="413"/>
        <end position="433"/>
    </location>
</feature>
<feature type="transmembrane region" description="Helical" evidence="6">
    <location>
        <begin position="380"/>
        <end position="401"/>
    </location>
</feature>
<dbReference type="STRING" id="1791.GCA_001049355_00354"/>
<comment type="subcellular location">
    <subcellularLocation>
        <location evidence="1">Cell membrane</location>
        <topology evidence="1">Multi-pass membrane protein</topology>
    </subcellularLocation>
</comment>
<evidence type="ECO:0000256" key="1">
    <source>
        <dbReference type="ARBA" id="ARBA00004651"/>
    </source>
</evidence>
<feature type="transmembrane region" description="Helical" evidence="6">
    <location>
        <begin position="439"/>
        <end position="456"/>
    </location>
</feature>
<dbReference type="Proteomes" id="UP000279306">
    <property type="component" value="Chromosome"/>
</dbReference>